<gene>
    <name evidence="1" type="ORF">BAY60_18705</name>
</gene>
<proteinExistence type="predicted"/>
<dbReference type="AlphaFoldDB" id="A0A2V4AVS6"/>
<sequence>MAAAEMGDVPGHVTDAVGLGGTSFPAHEDVAVGAVGHDLRYASENGEAEHDDVRAQILVEVVGEHDYLAAFEVFLDGQHGRAAAVLHRRMLDDGDADFGGHPVETARDYRCGDGRVGVTARGPT</sequence>
<comment type="caution">
    <text evidence="1">The sequence shown here is derived from an EMBL/GenBank/DDBJ whole genome shotgun (WGS) entry which is preliminary data.</text>
</comment>
<evidence type="ECO:0000313" key="1">
    <source>
        <dbReference type="EMBL" id="PXY25408.1"/>
    </source>
</evidence>
<protein>
    <submittedName>
        <fullName evidence="1">Uncharacterized protein</fullName>
    </submittedName>
</protein>
<name>A0A2V4AVS6_9PSEU</name>
<reference evidence="1 2" key="1">
    <citation type="submission" date="2016-07" db="EMBL/GenBank/DDBJ databases">
        <title>Draft genome sequence of Prauserella muralis DSM 45305, isolated from a mould-covered wall in an indoor environment.</title>
        <authorList>
            <person name="Ruckert C."/>
            <person name="Albersmeier A."/>
            <person name="Jiang C.-L."/>
            <person name="Jiang Y."/>
            <person name="Kalinowski J."/>
            <person name="Schneider O."/>
            <person name="Winkler A."/>
            <person name="Zotchev S.B."/>
        </authorList>
    </citation>
    <scope>NUCLEOTIDE SEQUENCE [LARGE SCALE GENOMIC DNA]</scope>
    <source>
        <strain evidence="1 2">DSM 45305</strain>
    </source>
</reference>
<dbReference type="Proteomes" id="UP000249915">
    <property type="component" value="Unassembled WGS sequence"/>
</dbReference>
<accession>A0A2V4AVS6</accession>
<evidence type="ECO:0000313" key="2">
    <source>
        <dbReference type="Proteomes" id="UP000249915"/>
    </source>
</evidence>
<dbReference type="EMBL" id="MASW01000003">
    <property type="protein sequence ID" value="PXY25408.1"/>
    <property type="molecule type" value="Genomic_DNA"/>
</dbReference>
<organism evidence="1 2">
    <name type="scientific">Prauserella muralis</name>
    <dbReference type="NCBI Taxonomy" id="588067"/>
    <lineage>
        <taxon>Bacteria</taxon>
        <taxon>Bacillati</taxon>
        <taxon>Actinomycetota</taxon>
        <taxon>Actinomycetes</taxon>
        <taxon>Pseudonocardiales</taxon>
        <taxon>Pseudonocardiaceae</taxon>
        <taxon>Prauserella</taxon>
    </lineage>
</organism>
<keyword evidence="2" id="KW-1185">Reference proteome</keyword>